<comment type="caution">
    <text evidence="4">The sequence shown here is derived from an EMBL/GenBank/DDBJ whole genome shotgun (WGS) entry which is preliminary data.</text>
</comment>
<reference evidence="5" key="1">
    <citation type="journal article" date="2019" name="Int. J. Syst. Evol. Microbiol.">
        <title>The Global Catalogue of Microorganisms (GCM) 10K type strain sequencing project: providing services to taxonomists for standard genome sequencing and annotation.</title>
        <authorList>
            <consortium name="The Broad Institute Genomics Platform"/>
            <consortium name="The Broad Institute Genome Sequencing Center for Infectious Disease"/>
            <person name="Wu L."/>
            <person name="Ma J."/>
        </authorList>
    </citation>
    <scope>NUCLEOTIDE SEQUENCE [LARGE SCALE GENOMIC DNA]</scope>
    <source>
        <strain evidence="5">JCM 13249</strain>
    </source>
</reference>
<evidence type="ECO:0000256" key="3">
    <source>
        <dbReference type="SAM" id="Phobius"/>
    </source>
</evidence>
<sequence>MTPQRRACEHRELTLNAITLEQVRASSKARDAWFTVLLVDPIAMRLVKWAARHPWITPNRLTAMAFTLGCLAAACFAQGSHGWLLAGAGLYYLSFVIDCMDGKLARLMGTGSIFGMWLDFIFDRLLVVICTVALMGGQYARTDNVAFVVLGGVVIFLNLFRYVNGQTMVQAREQMRRQLEDLQANDQSAAPAAGPVDSFSQLSTGTRDRLGRFLAVRDFLTRHRMRAQLVSAIEFQMAIFILGPALDAVMPVTIIFGSFLLLFELAMIFQFWLSTRTFNRQVAKLRKRTTEHAPVIV</sequence>
<proteinExistence type="inferred from homology"/>
<keyword evidence="3" id="KW-0472">Membrane</keyword>
<dbReference type="InterPro" id="IPR043130">
    <property type="entry name" value="CDP-OH_PTrfase_TM_dom"/>
</dbReference>
<protein>
    <recommendedName>
        <fullName evidence="6">CDP-alcohol phosphatidyltransferase</fullName>
    </recommendedName>
</protein>
<keyword evidence="3" id="KW-0812">Transmembrane</keyword>
<feature type="transmembrane region" description="Helical" evidence="3">
    <location>
        <begin position="114"/>
        <end position="139"/>
    </location>
</feature>
<evidence type="ECO:0008006" key="6">
    <source>
        <dbReference type="Google" id="ProtNLM"/>
    </source>
</evidence>
<dbReference type="EMBL" id="BAAALS010000017">
    <property type="protein sequence ID" value="GAA1761360.1"/>
    <property type="molecule type" value="Genomic_DNA"/>
</dbReference>
<dbReference type="InterPro" id="IPR000462">
    <property type="entry name" value="CDP-OH_P_trans"/>
</dbReference>
<evidence type="ECO:0000256" key="2">
    <source>
        <dbReference type="RuleBase" id="RU003750"/>
    </source>
</evidence>
<evidence type="ECO:0000256" key="1">
    <source>
        <dbReference type="ARBA" id="ARBA00022679"/>
    </source>
</evidence>
<keyword evidence="5" id="KW-1185">Reference proteome</keyword>
<keyword evidence="3" id="KW-1133">Transmembrane helix</keyword>
<gene>
    <name evidence="4" type="ORF">GCM10009681_35650</name>
</gene>
<dbReference type="Proteomes" id="UP001500655">
    <property type="component" value="Unassembled WGS sequence"/>
</dbReference>
<evidence type="ECO:0000313" key="4">
    <source>
        <dbReference type="EMBL" id="GAA1761360.1"/>
    </source>
</evidence>
<comment type="similarity">
    <text evidence="2">Belongs to the CDP-alcohol phosphatidyltransferase class-I family.</text>
</comment>
<dbReference type="PROSITE" id="PS00379">
    <property type="entry name" value="CDP_ALCOHOL_P_TRANSF"/>
    <property type="match status" value="1"/>
</dbReference>
<dbReference type="InterPro" id="IPR048254">
    <property type="entry name" value="CDP_ALCOHOL_P_TRANSF_CS"/>
</dbReference>
<organism evidence="4 5">
    <name type="scientific">Luedemannella helvata</name>
    <dbReference type="NCBI Taxonomy" id="349315"/>
    <lineage>
        <taxon>Bacteria</taxon>
        <taxon>Bacillati</taxon>
        <taxon>Actinomycetota</taxon>
        <taxon>Actinomycetes</taxon>
        <taxon>Micromonosporales</taxon>
        <taxon>Micromonosporaceae</taxon>
        <taxon>Luedemannella</taxon>
    </lineage>
</organism>
<name>A0ABP4WRX8_9ACTN</name>
<dbReference type="Pfam" id="PF01066">
    <property type="entry name" value="CDP-OH_P_transf"/>
    <property type="match status" value="1"/>
</dbReference>
<dbReference type="Gene3D" id="1.20.120.1760">
    <property type="match status" value="1"/>
</dbReference>
<evidence type="ECO:0000313" key="5">
    <source>
        <dbReference type="Proteomes" id="UP001500655"/>
    </source>
</evidence>
<feature type="transmembrane region" description="Helical" evidence="3">
    <location>
        <begin position="252"/>
        <end position="273"/>
    </location>
</feature>
<feature type="transmembrane region" description="Helical" evidence="3">
    <location>
        <begin position="227"/>
        <end position="246"/>
    </location>
</feature>
<feature type="transmembrane region" description="Helical" evidence="3">
    <location>
        <begin position="145"/>
        <end position="163"/>
    </location>
</feature>
<accession>A0ABP4WRX8</accession>
<keyword evidence="1 2" id="KW-0808">Transferase</keyword>